<comment type="caution">
    <text evidence="8">The sequence shown here is derived from an EMBL/GenBank/DDBJ whole genome shotgun (WGS) entry which is preliminary data.</text>
</comment>
<dbReference type="InterPro" id="IPR044068">
    <property type="entry name" value="CB"/>
</dbReference>
<evidence type="ECO:0000256" key="1">
    <source>
        <dbReference type="ARBA" id="ARBA00008857"/>
    </source>
</evidence>
<keyword evidence="2" id="KW-0229">DNA integration</keyword>
<evidence type="ECO:0000256" key="2">
    <source>
        <dbReference type="ARBA" id="ARBA00022908"/>
    </source>
</evidence>
<dbReference type="InterPro" id="IPR002104">
    <property type="entry name" value="Integrase_catalytic"/>
</dbReference>
<evidence type="ECO:0000256" key="5">
    <source>
        <dbReference type="PROSITE-ProRule" id="PRU01248"/>
    </source>
</evidence>
<comment type="similarity">
    <text evidence="1">Belongs to the 'phage' integrase family.</text>
</comment>
<dbReference type="Pfam" id="PF00589">
    <property type="entry name" value="Phage_integrase"/>
    <property type="match status" value="1"/>
</dbReference>
<keyword evidence="3 5" id="KW-0238">DNA-binding</keyword>
<evidence type="ECO:0000259" key="7">
    <source>
        <dbReference type="PROSITE" id="PS51900"/>
    </source>
</evidence>
<dbReference type="GO" id="GO:0006310">
    <property type="term" value="P:DNA recombination"/>
    <property type="evidence" value="ECO:0007669"/>
    <property type="project" value="UniProtKB-KW"/>
</dbReference>
<dbReference type="Pfam" id="PF14659">
    <property type="entry name" value="Phage_int_SAM_3"/>
    <property type="match status" value="1"/>
</dbReference>
<accession>A0A3P3UAC8</accession>
<dbReference type="InterPro" id="IPR010998">
    <property type="entry name" value="Integrase_recombinase_N"/>
</dbReference>
<dbReference type="Gene3D" id="1.10.443.10">
    <property type="entry name" value="Intergrase catalytic core"/>
    <property type="match status" value="1"/>
</dbReference>
<evidence type="ECO:0000259" key="6">
    <source>
        <dbReference type="PROSITE" id="PS51898"/>
    </source>
</evidence>
<dbReference type="PROSITE" id="PS51900">
    <property type="entry name" value="CB"/>
    <property type="match status" value="1"/>
</dbReference>
<dbReference type="SUPFAM" id="SSF56349">
    <property type="entry name" value="DNA breaking-rejoining enzymes"/>
    <property type="match status" value="1"/>
</dbReference>
<dbReference type="InterPro" id="IPR013762">
    <property type="entry name" value="Integrase-like_cat_sf"/>
</dbReference>
<dbReference type="AlphaFoldDB" id="A0A3P3UAC8"/>
<dbReference type="EMBL" id="RRCN01000001">
    <property type="protein sequence ID" value="RRJ67312.1"/>
    <property type="molecule type" value="Genomic_DNA"/>
</dbReference>
<keyword evidence="4" id="KW-0233">DNA recombination</keyword>
<gene>
    <name evidence="8" type="ORF">EHV15_33615</name>
</gene>
<dbReference type="InterPro" id="IPR011010">
    <property type="entry name" value="DNA_brk_join_enz"/>
</dbReference>
<evidence type="ECO:0000313" key="8">
    <source>
        <dbReference type="EMBL" id="RRJ67312.1"/>
    </source>
</evidence>
<dbReference type="PANTHER" id="PTHR30349:SF64">
    <property type="entry name" value="PROPHAGE INTEGRASE INTD-RELATED"/>
    <property type="match status" value="1"/>
</dbReference>
<dbReference type="GO" id="GO:0015074">
    <property type="term" value="P:DNA integration"/>
    <property type="evidence" value="ECO:0007669"/>
    <property type="project" value="UniProtKB-KW"/>
</dbReference>
<dbReference type="GO" id="GO:0003677">
    <property type="term" value="F:DNA binding"/>
    <property type="evidence" value="ECO:0007669"/>
    <property type="project" value="UniProtKB-UniRule"/>
</dbReference>
<dbReference type="CDD" id="cd01189">
    <property type="entry name" value="INT_ICEBs1_C_like"/>
    <property type="match status" value="1"/>
</dbReference>
<name>A0A3P3UAC8_9BACL</name>
<sequence length="399" mass="45807">MVAGHLQEKKGLFYIVLNYKNEEGKRKSKWIATGLPVKGNKKRAESMLMDARKNFELEPNKEAEKDQEKQSIEENSDVDQTLFADYLLDWLETVKYRIELITYISYVNAVKGRIVPYFREKSITLLELKPHHIQDFYSHALNEWGVSANTVIHYHANIRSALQQAFITDRIPSNPADKIIRPKKEVFVGSSYSASEVNQLLEIVKGTKIEMAVILGAFYGLRRSEVVGLKWSAIDLVNKTITIKHTVTSGSLDGKLITIEKDRTKNKASLRTLPLVDAFYDLLLQMKQQQETNQQLFKDSYCQDYIGYIYVDAMGDRIKPNYITQHFALVLKKNGMRHIRFHDLRHSCATLLLSNGVSMKEVQEWLGHSDYSTTANIYSHLEYSSKVSSANTMNEVIKI</sequence>
<feature type="domain" description="Tyr recombinase" evidence="6">
    <location>
        <begin position="187"/>
        <end position="391"/>
    </location>
</feature>
<dbReference type="PROSITE" id="PS51898">
    <property type="entry name" value="TYR_RECOMBINASE"/>
    <property type="match status" value="1"/>
</dbReference>
<dbReference type="PANTHER" id="PTHR30349">
    <property type="entry name" value="PHAGE INTEGRASE-RELATED"/>
    <property type="match status" value="1"/>
</dbReference>
<evidence type="ECO:0000256" key="4">
    <source>
        <dbReference type="ARBA" id="ARBA00023172"/>
    </source>
</evidence>
<keyword evidence="9" id="KW-1185">Reference proteome</keyword>
<feature type="domain" description="Core-binding (CB)" evidence="7">
    <location>
        <begin position="81"/>
        <end position="166"/>
    </location>
</feature>
<evidence type="ECO:0000313" key="9">
    <source>
        <dbReference type="Proteomes" id="UP000267017"/>
    </source>
</evidence>
<dbReference type="OrthoDB" id="9803188at2"/>
<reference evidence="8 9" key="1">
    <citation type="submission" date="2018-11" db="EMBL/GenBank/DDBJ databases">
        <title>Genome sequencing of Paenibacillus sp. KCOM 3021 (= ChDC PVNT-B20).</title>
        <authorList>
            <person name="Kook J.-K."/>
            <person name="Park S.-N."/>
            <person name="Lim Y.K."/>
        </authorList>
    </citation>
    <scope>NUCLEOTIDE SEQUENCE [LARGE SCALE GENOMIC DNA]</scope>
    <source>
        <strain evidence="8 9">KCOM 3021</strain>
    </source>
</reference>
<dbReference type="RefSeq" id="WP_128635091.1">
    <property type="nucleotide sequence ID" value="NZ_RRCN01000001.1"/>
</dbReference>
<proteinExistence type="inferred from homology"/>
<dbReference type="Proteomes" id="UP000267017">
    <property type="component" value="Unassembled WGS sequence"/>
</dbReference>
<evidence type="ECO:0000256" key="3">
    <source>
        <dbReference type="ARBA" id="ARBA00023125"/>
    </source>
</evidence>
<dbReference type="Gene3D" id="1.10.150.130">
    <property type="match status" value="1"/>
</dbReference>
<dbReference type="InterPro" id="IPR004107">
    <property type="entry name" value="Integrase_SAM-like_N"/>
</dbReference>
<protein>
    <submittedName>
        <fullName evidence="8">Site-specific integrase</fullName>
    </submittedName>
</protein>
<dbReference type="InterPro" id="IPR050090">
    <property type="entry name" value="Tyrosine_recombinase_XerCD"/>
</dbReference>
<organism evidence="8 9">
    <name type="scientific">Paenibacillus oralis</name>
    <dbReference type="NCBI Taxonomy" id="2490856"/>
    <lineage>
        <taxon>Bacteria</taxon>
        <taxon>Bacillati</taxon>
        <taxon>Bacillota</taxon>
        <taxon>Bacilli</taxon>
        <taxon>Bacillales</taxon>
        <taxon>Paenibacillaceae</taxon>
        <taxon>Paenibacillus</taxon>
    </lineage>
</organism>